<dbReference type="InterPro" id="IPR036388">
    <property type="entry name" value="WH-like_DNA-bd_sf"/>
</dbReference>
<dbReference type="RefSeq" id="WP_379764811.1">
    <property type="nucleotide sequence ID" value="NZ_JBHSXI010000001.1"/>
</dbReference>
<dbReference type="InterPro" id="IPR001279">
    <property type="entry name" value="Metallo-B-lactamas"/>
</dbReference>
<sequence>MPSSEASLPESPPSITRIEVEVDTRAPEGTTNAYVIGGLLVDPAARTGALDRAIGVHGSRSADGDADVDETDPAGVDAIAVTHTHPDHVGAVAEYADLTGATVFAHADHVDRFADATGIDPDGTFRDGDPVGGAGVRAFETPGHAPDHVAFAAEVAVEEPGTPRDGTADGDSDDGNEPHRELVCGDLAVAEGSVAVGAPDGDLRNYLASLERVRDAGFDRLRPGHGPPIDDPDAVCRRLIDHRLSRERAVLDAVAGGANDVDAVLSCAYEKDLTGVEDLARATVVAHLEKLVAEGEIGGEWTARIGGR</sequence>
<dbReference type="PANTHER" id="PTHR23131:SF0">
    <property type="entry name" value="ENDORIBONUCLEASE LACTB2"/>
    <property type="match status" value="1"/>
</dbReference>
<gene>
    <name evidence="3" type="ORF">ACFQEY_03455</name>
</gene>
<evidence type="ECO:0000313" key="3">
    <source>
        <dbReference type="EMBL" id="MFC6888114.1"/>
    </source>
</evidence>
<evidence type="ECO:0000256" key="1">
    <source>
        <dbReference type="SAM" id="MobiDB-lite"/>
    </source>
</evidence>
<proteinExistence type="predicted"/>
<name>A0ABD5UFR2_9EURY</name>
<dbReference type="Proteomes" id="UP001596333">
    <property type="component" value="Unassembled WGS sequence"/>
</dbReference>
<reference evidence="3 4" key="1">
    <citation type="journal article" date="2019" name="Int. J. Syst. Evol. Microbiol.">
        <title>The Global Catalogue of Microorganisms (GCM) 10K type strain sequencing project: providing services to taxonomists for standard genome sequencing and annotation.</title>
        <authorList>
            <consortium name="The Broad Institute Genomics Platform"/>
            <consortium name="The Broad Institute Genome Sequencing Center for Infectious Disease"/>
            <person name="Wu L."/>
            <person name="Ma J."/>
        </authorList>
    </citation>
    <scope>NUCLEOTIDE SEQUENCE [LARGE SCALE GENOMIC DNA]</scope>
    <source>
        <strain evidence="3 4">Y73</strain>
    </source>
</reference>
<feature type="region of interest" description="Disordered" evidence="1">
    <location>
        <begin position="158"/>
        <end position="179"/>
    </location>
</feature>
<comment type="caution">
    <text evidence="3">The sequence shown here is derived from an EMBL/GenBank/DDBJ whole genome shotgun (WGS) entry which is preliminary data.</text>
</comment>
<evidence type="ECO:0000313" key="4">
    <source>
        <dbReference type="Proteomes" id="UP001596333"/>
    </source>
</evidence>
<dbReference type="InterPro" id="IPR036866">
    <property type="entry name" value="RibonucZ/Hydroxyglut_hydro"/>
</dbReference>
<dbReference type="SUPFAM" id="SSF56281">
    <property type="entry name" value="Metallo-hydrolase/oxidoreductase"/>
    <property type="match status" value="1"/>
</dbReference>
<dbReference type="InterPro" id="IPR050662">
    <property type="entry name" value="Sec-metab_biosynth-thioest"/>
</dbReference>
<dbReference type="EMBL" id="JBHSXI010000001">
    <property type="protein sequence ID" value="MFC6888114.1"/>
    <property type="molecule type" value="Genomic_DNA"/>
</dbReference>
<accession>A0ABD5UFR2</accession>
<feature type="domain" description="Metallo-beta-lactamase" evidence="2">
    <location>
        <begin position="30"/>
        <end position="225"/>
    </location>
</feature>
<dbReference type="AlphaFoldDB" id="A0ABD5UFR2"/>
<dbReference type="Gene3D" id="1.10.10.10">
    <property type="entry name" value="Winged helix-like DNA-binding domain superfamily/Winged helix DNA-binding domain"/>
    <property type="match status" value="1"/>
</dbReference>
<evidence type="ECO:0000259" key="2">
    <source>
        <dbReference type="SMART" id="SM00849"/>
    </source>
</evidence>
<feature type="region of interest" description="Disordered" evidence="1">
    <location>
        <begin position="1"/>
        <end position="27"/>
    </location>
</feature>
<dbReference type="Pfam" id="PF00753">
    <property type="entry name" value="Lactamase_B"/>
    <property type="match status" value="1"/>
</dbReference>
<dbReference type="Gene3D" id="3.60.15.10">
    <property type="entry name" value="Ribonuclease Z/Hydroxyacylglutathione hydrolase-like"/>
    <property type="match status" value="1"/>
</dbReference>
<keyword evidence="4" id="KW-1185">Reference proteome</keyword>
<dbReference type="PANTHER" id="PTHR23131">
    <property type="entry name" value="ENDORIBONUCLEASE LACTB2"/>
    <property type="match status" value="1"/>
</dbReference>
<organism evidence="3 4">
    <name type="scientific">Halorubrum trueperi</name>
    <dbReference type="NCBI Taxonomy" id="2004704"/>
    <lineage>
        <taxon>Archaea</taxon>
        <taxon>Methanobacteriati</taxon>
        <taxon>Methanobacteriota</taxon>
        <taxon>Stenosarchaea group</taxon>
        <taxon>Halobacteria</taxon>
        <taxon>Halobacteriales</taxon>
        <taxon>Haloferacaceae</taxon>
        <taxon>Halorubrum</taxon>
    </lineage>
</organism>
<dbReference type="SMART" id="SM00849">
    <property type="entry name" value="Lactamase_B"/>
    <property type="match status" value="1"/>
</dbReference>
<protein>
    <submittedName>
        <fullName evidence="3">MBL fold metallo-hydrolase</fullName>
    </submittedName>
</protein>